<dbReference type="Gene3D" id="1.10.1040.10">
    <property type="entry name" value="N-(1-d-carboxylethyl)-l-norvaline Dehydrogenase, domain 2"/>
    <property type="match status" value="1"/>
</dbReference>
<accession>A0ABY4HE34</accession>
<dbReference type="Gene3D" id="3.40.50.720">
    <property type="entry name" value="NAD(P)-binding Rossmann-like Domain"/>
    <property type="match status" value="1"/>
</dbReference>
<sequence length="291" mass="32257">MNVGIIGGGAIGLLIAAHLDEEHEVSLYVRREEQRNKLVENGISCSSLPNKATPAIHLFTEQKEEHDLVIITVKQHHVSTVIDHLKSEAPLLFLQNGMTHLDTLQRIPNPCLVGVVEHGAIKDNDSTIRHTGRGHIQLATHHGIKSVSDWAEQLSTEKFPLASKDDYYTMLAKKLVANTVINPLTALFQVKNKMIIENPSIHLLAKKICMEACQALDLSFPEEWEHVISVAANTGDNQSSMLRDIMAGRETEVDAICGFVSLLPNTESPHHEFVTEAIHALESQYHKGETL</sequence>
<evidence type="ECO:0000256" key="3">
    <source>
        <dbReference type="ARBA" id="ARBA00007870"/>
    </source>
</evidence>
<gene>
    <name evidence="14" type="ORF">MUO15_05365</name>
</gene>
<evidence type="ECO:0000256" key="5">
    <source>
        <dbReference type="ARBA" id="ARBA00019465"/>
    </source>
</evidence>
<dbReference type="InterPro" id="IPR003710">
    <property type="entry name" value="ApbA"/>
</dbReference>
<name>A0ABY4HE34_9BACI</name>
<keyword evidence="6 11" id="KW-0566">Pantothenate biosynthesis</keyword>
<dbReference type="PANTHER" id="PTHR43765">
    <property type="entry name" value="2-DEHYDROPANTOATE 2-REDUCTASE-RELATED"/>
    <property type="match status" value="1"/>
</dbReference>
<dbReference type="NCBIfam" id="TIGR00745">
    <property type="entry name" value="apbA_panE"/>
    <property type="match status" value="1"/>
</dbReference>
<evidence type="ECO:0000256" key="9">
    <source>
        <dbReference type="ARBA" id="ARBA00032024"/>
    </source>
</evidence>
<evidence type="ECO:0000256" key="6">
    <source>
        <dbReference type="ARBA" id="ARBA00022655"/>
    </source>
</evidence>
<dbReference type="EMBL" id="CP095075">
    <property type="protein sequence ID" value="UOR12932.1"/>
    <property type="molecule type" value="Genomic_DNA"/>
</dbReference>
<dbReference type="Proteomes" id="UP000830326">
    <property type="component" value="Chromosome"/>
</dbReference>
<evidence type="ECO:0000256" key="8">
    <source>
        <dbReference type="ARBA" id="ARBA00023002"/>
    </source>
</evidence>
<keyword evidence="7 11" id="KW-0521">NADP</keyword>
<dbReference type="Pfam" id="PF02558">
    <property type="entry name" value="ApbA"/>
    <property type="match status" value="1"/>
</dbReference>
<dbReference type="InterPro" id="IPR008927">
    <property type="entry name" value="6-PGluconate_DH-like_C_sf"/>
</dbReference>
<dbReference type="Pfam" id="PF08546">
    <property type="entry name" value="ApbA_C"/>
    <property type="match status" value="1"/>
</dbReference>
<comment type="catalytic activity">
    <reaction evidence="10 11">
        <text>(R)-pantoate + NADP(+) = 2-dehydropantoate + NADPH + H(+)</text>
        <dbReference type="Rhea" id="RHEA:16233"/>
        <dbReference type="ChEBI" id="CHEBI:11561"/>
        <dbReference type="ChEBI" id="CHEBI:15378"/>
        <dbReference type="ChEBI" id="CHEBI:15980"/>
        <dbReference type="ChEBI" id="CHEBI:57783"/>
        <dbReference type="ChEBI" id="CHEBI:58349"/>
        <dbReference type="EC" id="1.1.1.169"/>
    </reaction>
</comment>
<reference evidence="14" key="1">
    <citation type="submission" date="2022-04" db="EMBL/GenBank/DDBJ databases">
        <title>Halobacillus sp. isolated from saltern.</title>
        <authorList>
            <person name="Won M."/>
            <person name="Lee C.-M."/>
            <person name="Woen H.-Y."/>
            <person name="Kwon S.-W."/>
        </authorList>
    </citation>
    <scope>NUCLEOTIDE SEQUENCE</scope>
    <source>
        <strain evidence="14">SSHM10-5</strain>
    </source>
</reference>
<dbReference type="InterPro" id="IPR013752">
    <property type="entry name" value="KPA_reductase"/>
</dbReference>
<evidence type="ECO:0000256" key="11">
    <source>
        <dbReference type="RuleBase" id="RU362068"/>
    </source>
</evidence>
<feature type="domain" description="Ketopantoate reductase C-terminal" evidence="13">
    <location>
        <begin position="171"/>
        <end position="282"/>
    </location>
</feature>
<evidence type="ECO:0000256" key="1">
    <source>
        <dbReference type="ARBA" id="ARBA00002919"/>
    </source>
</evidence>
<dbReference type="InterPro" id="IPR013332">
    <property type="entry name" value="KPR_N"/>
</dbReference>
<organism evidence="14 15">
    <name type="scientific">Halobacillus amylolyticus</name>
    <dbReference type="NCBI Taxonomy" id="2932259"/>
    <lineage>
        <taxon>Bacteria</taxon>
        <taxon>Bacillati</taxon>
        <taxon>Bacillota</taxon>
        <taxon>Bacilli</taxon>
        <taxon>Bacillales</taxon>
        <taxon>Bacillaceae</taxon>
        <taxon>Halobacillus</taxon>
    </lineage>
</organism>
<keyword evidence="15" id="KW-1185">Reference proteome</keyword>
<keyword evidence="8 11" id="KW-0560">Oxidoreductase</keyword>
<evidence type="ECO:0000259" key="12">
    <source>
        <dbReference type="Pfam" id="PF02558"/>
    </source>
</evidence>
<evidence type="ECO:0000256" key="2">
    <source>
        <dbReference type="ARBA" id="ARBA00004994"/>
    </source>
</evidence>
<dbReference type="SUPFAM" id="SSF51735">
    <property type="entry name" value="NAD(P)-binding Rossmann-fold domains"/>
    <property type="match status" value="1"/>
</dbReference>
<dbReference type="InterPro" id="IPR036291">
    <property type="entry name" value="NAD(P)-bd_dom_sf"/>
</dbReference>
<comment type="similarity">
    <text evidence="3 11">Belongs to the ketopantoate reductase family.</text>
</comment>
<evidence type="ECO:0000256" key="10">
    <source>
        <dbReference type="ARBA" id="ARBA00048793"/>
    </source>
</evidence>
<feature type="domain" description="Ketopantoate reductase N-terminal" evidence="12">
    <location>
        <begin position="3"/>
        <end position="140"/>
    </location>
</feature>
<evidence type="ECO:0000313" key="14">
    <source>
        <dbReference type="EMBL" id="UOR12932.1"/>
    </source>
</evidence>
<proteinExistence type="inferred from homology"/>
<dbReference type="InterPro" id="IPR050838">
    <property type="entry name" value="Ketopantoate_reductase"/>
</dbReference>
<dbReference type="PANTHER" id="PTHR43765:SF2">
    <property type="entry name" value="2-DEHYDROPANTOATE 2-REDUCTASE"/>
    <property type="match status" value="1"/>
</dbReference>
<comment type="function">
    <text evidence="1 11">Catalyzes the NADPH-dependent reduction of ketopantoate into pantoic acid.</text>
</comment>
<evidence type="ECO:0000256" key="4">
    <source>
        <dbReference type="ARBA" id="ARBA00013014"/>
    </source>
</evidence>
<evidence type="ECO:0000259" key="13">
    <source>
        <dbReference type="Pfam" id="PF08546"/>
    </source>
</evidence>
<dbReference type="RefSeq" id="WP_245034116.1">
    <property type="nucleotide sequence ID" value="NZ_CP095075.1"/>
</dbReference>
<dbReference type="InterPro" id="IPR013328">
    <property type="entry name" value="6PGD_dom2"/>
</dbReference>
<dbReference type="SUPFAM" id="SSF48179">
    <property type="entry name" value="6-phosphogluconate dehydrogenase C-terminal domain-like"/>
    <property type="match status" value="1"/>
</dbReference>
<comment type="pathway">
    <text evidence="2 11">Cofactor biosynthesis; (R)-pantothenate biosynthesis; (R)-pantoate from 3-methyl-2-oxobutanoate: step 2/2.</text>
</comment>
<protein>
    <recommendedName>
        <fullName evidence="5 11">2-dehydropantoate 2-reductase</fullName>
        <ecNumber evidence="4 11">1.1.1.169</ecNumber>
    </recommendedName>
    <alternativeName>
        <fullName evidence="9 11">Ketopantoate reductase</fullName>
    </alternativeName>
</protein>
<dbReference type="EC" id="1.1.1.169" evidence="4 11"/>
<evidence type="ECO:0000313" key="15">
    <source>
        <dbReference type="Proteomes" id="UP000830326"/>
    </source>
</evidence>
<evidence type="ECO:0000256" key="7">
    <source>
        <dbReference type="ARBA" id="ARBA00022857"/>
    </source>
</evidence>